<keyword evidence="5" id="KW-1185">Reference proteome</keyword>
<evidence type="ECO:0000256" key="2">
    <source>
        <dbReference type="ARBA" id="ARBA00023002"/>
    </source>
</evidence>
<organism evidence="4 5">
    <name type="scientific">Litoribacillus peritrichatus</name>
    <dbReference type="NCBI Taxonomy" id="718191"/>
    <lineage>
        <taxon>Bacteria</taxon>
        <taxon>Pseudomonadati</taxon>
        <taxon>Pseudomonadota</taxon>
        <taxon>Gammaproteobacteria</taxon>
        <taxon>Oceanospirillales</taxon>
        <taxon>Oceanospirillaceae</taxon>
        <taxon>Litoribacillus</taxon>
    </lineage>
</organism>
<sequence length="192" mass="21403">MSKRILVVCGNPKANSFCESLANSYVQQASQKNEVALVSLSQLQFNPDLNQGYDQVHTMEQDLIDFQASLTWAEHVVIFTPIWWGSIPAKFKGLIDRSLLPGFAFQYQEGKTMPDQLLVGKTARVIITLDTPPWFYKWVQGAPAVKELKIATLKFCGFQPVKTKLIGPIISSTDTQRAAWTKEVERLGGLGA</sequence>
<comment type="caution">
    <text evidence="4">The sequence shown here is derived from an EMBL/GenBank/DDBJ whole genome shotgun (WGS) entry which is preliminary data.</text>
</comment>
<evidence type="ECO:0000256" key="1">
    <source>
        <dbReference type="ARBA" id="ARBA00006252"/>
    </source>
</evidence>
<keyword evidence="2" id="KW-0560">Oxidoreductase</keyword>
<dbReference type="Pfam" id="PF02525">
    <property type="entry name" value="Flavodoxin_2"/>
    <property type="match status" value="1"/>
</dbReference>
<dbReference type="InterPro" id="IPR029039">
    <property type="entry name" value="Flavoprotein-like_sf"/>
</dbReference>
<protein>
    <submittedName>
        <fullName evidence="4">NAD(P)H-dependent oxidoreductase</fullName>
    </submittedName>
</protein>
<dbReference type="RefSeq" id="WP_344798959.1">
    <property type="nucleotide sequence ID" value="NZ_BAABBN010000007.1"/>
</dbReference>
<dbReference type="EMBL" id="BAABBN010000007">
    <property type="protein sequence ID" value="GAA3928212.1"/>
    <property type="molecule type" value="Genomic_DNA"/>
</dbReference>
<name>A0ABP7MQL3_9GAMM</name>
<evidence type="ECO:0000313" key="4">
    <source>
        <dbReference type="EMBL" id="GAA3928212.1"/>
    </source>
</evidence>
<gene>
    <name evidence="4" type="ORF">GCM10022277_25910</name>
</gene>
<accession>A0ABP7MQL3</accession>
<evidence type="ECO:0000259" key="3">
    <source>
        <dbReference type="Pfam" id="PF02525"/>
    </source>
</evidence>
<dbReference type="Proteomes" id="UP001501565">
    <property type="component" value="Unassembled WGS sequence"/>
</dbReference>
<reference evidence="5" key="1">
    <citation type="journal article" date="2019" name="Int. J. Syst. Evol. Microbiol.">
        <title>The Global Catalogue of Microorganisms (GCM) 10K type strain sequencing project: providing services to taxonomists for standard genome sequencing and annotation.</title>
        <authorList>
            <consortium name="The Broad Institute Genomics Platform"/>
            <consortium name="The Broad Institute Genome Sequencing Center for Infectious Disease"/>
            <person name="Wu L."/>
            <person name="Ma J."/>
        </authorList>
    </citation>
    <scope>NUCLEOTIDE SEQUENCE [LARGE SCALE GENOMIC DNA]</scope>
    <source>
        <strain evidence="5">JCM 17551</strain>
    </source>
</reference>
<dbReference type="Gene3D" id="3.40.50.360">
    <property type="match status" value="1"/>
</dbReference>
<dbReference type="SUPFAM" id="SSF52218">
    <property type="entry name" value="Flavoproteins"/>
    <property type="match status" value="1"/>
</dbReference>
<feature type="domain" description="Flavodoxin-like fold" evidence="3">
    <location>
        <begin position="3"/>
        <end position="174"/>
    </location>
</feature>
<proteinExistence type="inferred from homology"/>
<comment type="similarity">
    <text evidence="1">Belongs to the NAD(P)H dehydrogenase (quinone) family.</text>
</comment>
<dbReference type="PANTHER" id="PTHR10204:SF34">
    <property type="entry name" value="NAD(P)H DEHYDROGENASE [QUINONE] 1 ISOFORM 1"/>
    <property type="match status" value="1"/>
</dbReference>
<evidence type="ECO:0000313" key="5">
    <source>
        <dbReference type="Proteomes" id="UP001501565"/>
    </source>
</evidence>
<dbReference type="InterPro" id="IPR051545">
    <property type="entry name" value="NAD(P)H_dehydrogenase_qn"/>
</dbReference>
<dbReference type="InterPro" id="IPR003680">
    <property type="entry name" value="Flavodoxin_fold"/>
</dbReference>
<dbReference type="PANTHER" id="PTHR10204">
    <property type="entry name" value="NAD P H OXIDOREDUCTASE-RELATED"/>
    <property type="match status" value="1"/>
</dbReference>